<dbReference type="AlphaFoldDB" id="A0A9X0D081"/>
<sequence length="191" mass="21907">MEVMEQLDDLVLRHITSFLDPEDIVRLGRTSRRMYSLMPRVILTTELWKGNDFHMSGPWEPELYFDGPLLPSTVQELNMDVVWQDQGHGNRKGELYMILMRPAVEGEPVQIAEYRRLFGIAEHYEEQANKVIPADHPVVAEAKPGDFYRFMRNAGGGGGHELTVKNFRVEASTRTVMYKGASELYGESLEF</sequence>
<evidence type="ECO:0000313" key="2">
    <source>
        <dbReference type="EMBL" id="KAJ7380039.1"/>
    </source>
</evidence>
<accession>A0A9X0D081</accession>
<dbReference type="EMBL" id="MU826354">
    <property type="protein sequence ID" value="KAJ7380039.1"/>
    <property type="molecule type" value="Genomic_DNA"/>
</dbReference>
<evidence type="ECO:0000313" key="3">
    <source>
        <dbReference type="Proteomes" id="UP001163046"/>
    </source>
</evidence>
<keyword evidence="3" id="KW-1185">Reference proteome</keyword>
<dbReference type="OrthoDB" id="5959891at2759"/>
<comment type="caution">
    <text evidence="2">The sequence shown here is derived from an EMBL/GenBank/DDBJ whole genome shotgun (WGS) entry which is preliminary data.</text>
</comment>
<feature type="domain" description="F-box" evidence="1">
    <location>
        <begin position="1"/>
        <end position="51"/>
    </location>
</feature>
<name>A0A9X0D081_9CNID</name>
<dbReference type="PROSITE" id="PS50181">
    <property type="entry name" value="FBOX"/>
    <property type="match status" value="1"/>
</dbReference>
<dbReference type="CDD" id="cd09917">
    <property type="entry name" value="F-box_SF"/>
    <property type="match status" value="1"/>
</dbReference>
<dbReference type="Pfam" id="PF12937">
    <property type="entry name" value="F-box-like"/>
    <property type="match status" value="1"/>
</dbReference>
<organism evidence="2 3">
    <name type="scientific">Desmophyllum pertusum</name>
    <dbReference type="NCBI Taxonomy" id="174260"/>
    <lineage>
        <taxon>Eukaryota</taxon>
        <taxon>Metazoa</taxon>
        <taxon>Cnidaria</taxon>
        <taxon>Anthozoa</taxon>
        <taxon>Hexacorallia</taxon>
        <taxon>Scleractinia</taxon>
        <taxon>Caryophylliina</taxon>
        <taxon>Caryophylliidae</taxon>
        <taxon>Desmophyllum</taxon>
    </lineage>
</organism>
<protein>
    <recommendedName>
        <fullName evidence="1">F-box domain-containing protein</fullName>
    </recommendedName>
</protein>
<gene>
    <name evidence="2" type="ORF">OS493_010746</name>
</gene>
<dbReference type="SUPFAM" id="SSF81383">
    <property type="entry name" value="F-box domain"/>
    <property type="match status" value="1"/>
</dbReference>
<dbReference type="InterPro" id="IPR001810">
    <property type="entry name" value="F-box_dom"/>
</dbReference>
<dbReference type="Proteomes" id="UP001163046">
    <property type="component" value="Unassembled WGS sequence"/>
</dbReference>
<evidence type="ECO:0000259" key="1">
    <source>
        <dbReference type="PROSITE" id="PS50181"/>
    </source>
</evidence>
<dbReference type="InterPro" id="IPR036047">
    <property type="entry name" value="F-box-like_dom_sf"/>
</dbReference>
<proteinExistence type="predicted"/>
<reference evidence="2" key="1">
    <citation type="submission" date="2023-01" db="EMBL/GenBank/DDBJ databases">
        <title>Genome assembly of the deep-sea coral Lophelia pertusa.</title>
        <authorList>
            <person name="Herrera S."/>
            <person name="Cordes E."/>
        </authorList>
    </citation>
    <scope>NUCLEOTIDE SEQUENCE</scope>
    <source>
        <strain evidence="2">USNM1676648</strain>
        <tissue evidence="2">Polyp</tissue>
    </source>
</reference>